<comment type="similarity">
    <text evidence="1">Belongs to the UDP-glycosyltransferase family.</text>
</comment>
<keyword evidence="4" id="KW-1185">Reference proteome</keyword>
<reference evidence="3 4" key="1">
    <citation type="journal article" date="2023" name="BMC Biotechnol.">
        <title>Vitis rotundifolia cv Carlos genome sequencing.</title>
        <authorList>
            <person name="Huff M."/>
            <person name="Hulse-Kemp A."/>
            <person name="Scheffler B."/>
            <person name="Youngblood R."/>
            <person name="Simpson S."/>
            <person name="Babiker E."/>
            <person name="Staton M."/>
        </authorList>
    </citation>
    <scope>NUCLEOTIDE SEQUENCE [LARGE SCALE GENOMIC DNA]</scope>
    <source>
        <tissue evidence="3">Leaf</tissue>
    </source>
</reference>
<sequence>MESVQLEHENVTELVLVTLRDGVEEGRRFSNKEKDPKTSKELNNEEKDSMTSKELNEEPYEVKISSTGVRMLNKHYLFRAPPNANADNFVLRAFQKHLNLLHHDTNPTALINTFDALEPEALRAVTEFNSIGVGPLFPTAFLGGKDPSDTSFGGDLFRRSKDYIEWLNTNPESSVIYVSFGSLEVLSKQQSEEIARGLLDSGRPFLWVIRAKEKGEEEKEEDKLSCLEELERQGMMVPSCS</sequence>
<evidence type="ECO:0000313" key="3">
    <source>
        <dbReference type="EMBL" id="KAJ9701208.1"/>
    </source>
</evidence>
<evidence type="ECO:0000256" key="1">
    <source>
        <dbReference type="ARBA" id="ARBA00009995"/>
    </source>
</evidence>
<comment type="caution">
    <text evidence="3">The sequence shown here is derived from an EMBL/GenBank/DDBJ whole genome shotgun (WGS) entry which is preliminary data.</text>
</comment>
<dbReference type="GO" id="GO:0080043">
    <property type="term" value="F:quercetin 3-O-glucosyltransferase activity"/>
    <property type="evidence" value="ECO:0007669"/>
    <property type="project" value="TreeGrafter"/>
</dbReference>
<feature type="region of interest" description="Disordered" evidence="2">
    <location>
        <begin position="27"/>
        <end position="59"/>
    </location>
</feature>
<evidence type="ECO:0000256" key="2">
    <source>
        <dbReference type="SAM" id="MobiDB-lite"/>
    </source>
</evidence>
<feature type="compositionally biased region" description="Basic and acidic residues" evidence="2">
    <location>
        <begin position="27"/>
        <end position="56"/>
    </location>
</feature>
<dbReference type="PANTHER" id="PTHR11926:SF1542">
    <property type="entry name" value="GLYCOSYLTRANSFERASE"/>
    <property type="match status" value="1"/>
</dbReference>
<dbReference type="Proteomes" id="UP001168098">
    <property type="component" value="Unassembled WGS sequence"/>
</dbReference>
<dbReference type="EMBL" id="JARBHA010000005">
    <property type="protein sequence ID" value="KAJ9701208.1"/>
    <property type="molecule type" value="Genomic_DNA"/>
</dbReference>
<dbReference type="AlphaFoldDB" id="A0AA39A576"/>
<evidence type="ECO:0000313" key="4">
    <source>
        <dbReference type="Proteomes" id="UP001168098"/>
    </source>
</evidence>
<gene>
    <name evidence="3" type="ORF">PVL29_006517</name>
</gene>
<proteinExistence type="inferred from homology"/>
<dbReference type="SUPFAM" id="SSF53756">
    <property type="entry name" value="UDP-Glycosyltransferase/glycogen phosphorylase"/>
    <property type="match status" value="1"/>
</dbReference>
<protein>
    <submittedName>
        <fullName evidence="3">Uncharacterized protein</fullName>
    </submittedName>
</protein>
<dbReference type="GO" id="GO:0080044">
    <property type="term" value="F:quercetin 7-O-glucosyltransferase activity"/>
    <property type="evidence" value="ECO:0007669"/>
    <property type="project" value="TreeGrafter"/>
</dbReference>
<organism evidence="3 4">
    <name type="scientific">Vitis rotundifolia</name>
    <name type="common">Muscadine grape</name>
    <dbReference type="NCBI Taxonomy" id="103349"/>
    <lineage>
        <taxon>Eukaryota</taxon>
        <taxon>Viridiplantae</taxon>
        <taxon>Streptophyta</taxon>
        <taxon>Embryophyta</taxon>
        <taxon>Tracheophyta</taxon>
        <taxon>Spermatophyta</taxon>
        <taxon>Magnoliopsida</taxon>
        <taxon>eudicotyledons</taxon>
        <taxon>Gunneridae</taxon>
        <taxon>Pentapetalae</taxon>
        <taxon>rosids</taxon>
        <taxon>Vitales</taxon>
        <taxon>Vitaceae</taxon>
        <taxon>Viteae</taxon>
        <taxon>Vitis</taxon>
    </lineage>
</organism>
<accession>A0AA39A576</accession>
<dbReference type="PANTHER" id="PTHR11926">
    <property type="entry name" value="GLUCOSYL/GLUCURONOSYL TRANSFERASES"/>
    <property type="match status" value="1"/>
</dbReference>
<dbReference type="Gene3D" id="3.40.50.2000">
    <property type="entry name" value="Glycogen Phosphorylase B"/>
    <property type="match status" value="2"/>
</dbReference>
<name>A0AA39A576_VITRO</name>